<dbReference type="Proteomes" id="UP001153076">
    <property type="component" value="Unassembled WGS sequence"/>
</dbReference>
<proteinExistence type="predicted"/>
<evidence type="ECO:0000313" key="2">
    <source>
        <dbReference type="EMBL" id="KAJ8439100.1"/>
    </source>
</evidence>
<comment type="caution">
    <text evidence="2">The sequence shown here is derived from an EMBL/GenBank/DDBJ whole genome shotgun (WGS) entry which is preliminary data.</text>
</comment>
<keyword evidence="3" id="KW-1185">Reference proteome</keyword>
<organism evidence="2 3">
    <name type="scientific">Carnegiea gigantea</name>
    <dbReference type="NCBI Taxonomy" id="171969"/>
    <lineage>
        <taxon>Eukaryota</taxon>
        <taxon>Viridiplantae</taxon>
        <taxon>Streptophyta</taxon>
        <taxon>Embryophyta</taxon>
        <taxon>Tracheophyta</taxon>
        <taxon>Spermatophyta</taxon>
        <taxon>Magnoliopsida</taxon>
        <taxon>eudicotyledons</taxon>
        <taxon>Gunneridae</taxon>
        <taxon>Pentapetalae</taxon>
        <taxon>Caryophyllales</taxon>
        <taxon>Cactineae</taxon>
        <taxon>Cactaceae</taxon>
        <taxon>Cactoideae</taxon>
        <taxon>Echinocereeae</taxon>
        <taxon>Carnegiea</taxon>
    </lineage>
</organism>
<accession>A0A9Q1K916</accession>
<dbReference type="Pfam" id="PF09425">
    <property type="entry name" value="Jas_motif"/>
    <property type="match status" value="1"/>
</dbReference>
<protein>
    <submittedName>
        <fullName evidence="2">Uncharacterized protein</fullName>
    </submittedName>
</protein>
<dbReference type="InterPro" id="IPR018467">
    <property type="entry name" value="CCT_CS"/>
</dbReference>
<evidence type="ECO:0000256" key="1">
    <source>
        <dbReference type="SAM" id="MobiDB-lite"/>
    </source>
</evidence>
<feature type="region of interest" description="Disordered" evidence="1">
    <location>
        <begin position="30"/>
        <end position="52"/>
    </location>
</feature>
<gene>
    <name evidence="2" type="ORF">Cgig2_027026</name>
</gene>
<name>A0A9Q1K916_9CARY</name>
<dbReference type="AlphaFoldDB" id="A0A9Q1K916"/>
<sequence>MMRAQFQAQAQAQAQDAQVEVDFLGLEMDKKASEAAAPPPHQPQSRLDRRRSFRDICKMDPEIVKSVIASAGKTIRTTTLPSDAQEMIKLAMELESSAYNNDGDLHHSSLNAQPQNILPELDEGDMPIKRSQSLQRFFEKRKERLIPVFPYSYSVHRVAQPHSGEKASSQA</sequence>
<reference evidence="2" key="1">
    <citation type="submission" date="2022-04" db="EMBL/GenBank/DDBJ databases">
        <title>Carnegiea gigantea Genome sequencing and assembly v2.</title>
        <authorList>
            <person name="Copetti D."/>
            <person name="Sanderson M.J."/>
            <person name="Burquez A."/>
            <person name="Wojciechowski M.F."/>
        </authorList>
    </citation>
    <scope>NUCLEOTIDE SEQUENCE</scope>
    <source>
        <strain evidence="2">SGP5-SGP5p</strain>
        <tissue evidence="2">Aerial part</tissue>
    </source>
</reference>
<evidence type="ECO:0000313" key="3">
    <source>
        <dbReference type="Proteomes" id="UP001153076"/>
    </source>
</evidence>
<dbReference type="EMBL" id="JAKOGI010000229">
    <property type="protein sequence ID" value="KAJ8439100.1"/>
    <property type="molecule type" value="Genomic_DNA"/>
</dbReference>
<dbReference type="OrthoDB" id="1914366at2759"/>